<dbReference type="Gene3D" id="1.20.1290.10">
    <property type="entry name" value="AhpD-like"/>
    <property type="match status" value="2"/>
</dbReference>
<evidence type="ECO:0000313" key="4">
    <source>
        <dbReference type="Proteomes" id="UP001611383"/>
    </source>
</evidence>
<feature type="chain" id="PRO_5045780671" description="Carboxymuconolactone decarboxylase-like domain-containing protein" evidence="1">
    <location>
        <begin position="24"/>
        <end position="441"/>
    </location>
</feature>
<gene>
    <name evidence="3" type="ORF">F0U60_25000</name>
</gene>
<dbReference type="Proteomes" id="UP001611383">
    <property type="component" value="Chromosome"/>
</dbReference>
<proteinExistence type="predicted"/>
<keyword evidence="1" id="KW-0732">Signal</keyword>
<keyword evidence="4" id="KW-1185">Reference proteome</keyword>
<feature type="domain" description="Carboxymuconolactone decarboxylase-like" evidence="2">
    <location>
        <begin position="287"/>
        <end position="363"/>
    </location>
</feature>
<reference evidence="3 4" key="1">
    <citation type="submission" date="2019-08" db="EMBL/GenBank/DDBJ databases">
        <title>Archangium and Cystobacter genomes.</title>
        <authorList>
            <person name="Chen I.-C.K."/>
            <person name="Wielgoss S."/>
        </authorList>
    </citation>
    <scope>NUCLEOTIDE SEQUENCE [LARGE SCALE GENOMIC DNA]</scope>
    <source>
        <strain evidence="3 4">Cbm 6</strain>
    </source>
</reference>
<evidence type="ECO:0000313" key="3">
    <source>
        <dbReference type="EMBL" id="WNG47021.1"/>
    </source>
</evidence>
<dbReference type="RefSeq" id="WP_395824064.1">
    <property type="nucleotide sequence ID" value="NZ_CP043494.1"/>
</dbReference>
<dbReference type="Pfam" id="PF02627">
    <property type="entry name" value="CMD"/>
    <property type="match status" value="1"/>
</dbReference>
<dbReference type="EMBL" id="CP043494">
    <property type="protein sequence ID" value="WNG47021.1"/>
    <property type="molecule type" value="Genomic_DNA"/>
</dbReference>
<dbReference type="PANTHER" id="PTHR34846">
    <property type="entry name" value="4-CARBOXYMUCONOLACTONE DECARBOXYLASE FAMILY PROTEIN (AFU_ORTHOLOGUE AFUA_6G11590)"/>
    <property type="match status" value="1"/>
</dbReference>
<accession>A0ABY9WV69</accession>
<protein>
    <recommendedName>
        <fullName evidence="2">Carboxymuconolactone decarboxylase-like domain-containing protein</fullName>
    </recommendedName>
</protein>
<organism evidence="3 4">
    <name type="scientific">Archangium minus</name>
    <dbReference type="NCBI Taxonomy" id="83450"/>
    <lineage>
        <taxon>Bacteria</taxon>
        <taxon>Pseudomonadati</taxon>
        <taxon>Myxococcota</taxon>
        <taxon>Myxococcia</taxon>
        <taxon>Myxococcales</taxon>
        <taxon>Cystobacterineae</taxon>
        <taxon>Archangiaceae</taxon>
        <taxon>Archangium</taxon>
    </lineage>
</organism>
<evidence type="ECO:0000259" key="2">
    <source>
        <dbReference type="Pfam" id="PF02627"/>
    </source>
</evidence>
<feature type="signal peptide" evidence="1">
    <location>
        <begin position="1"/>
        <end position="23"/>
    </location>
</feature>
<name>A0ABY9WV69_9BACT</name>
<sequence>MNRRTFGKTVLVGALALPSRAVALGPSVSGGGRGIPLSRLREQMKAQGGREVRVPLLPEAAEALKGVESLEAEGSGRVPHYLRAFGAVPAAARPFAQLIKTVYTRGSVAPAVKLAMGLTLAQLDGSPYAAAHLERLLRACGEKGRSLLRALEVGSYSGLEAPERASLEYARALGRGPTGLDDATFDGLRAHYHDAQLVELAVTVCFSSYFTRLCEGAGLPIEPWAGDTLPAAIPSAAESSAPRVALMSDAEFDAYRELVERAKSGQGAAKSLGLGIAHSQRAMVRAPEQMRAWFGYWATVREAQAVDTATKLQVSFAVSMQNGCRYCTVHQVVGLRRAGVDVAKLIAMKKDDAALTPREKVAVVFARQLTRQPIVSSPADYKALEAEFGTQGAFELLLQTCAFNFMNRFTDGLRLPSEDEAIKVYQEVYGPGSYEGYRKRQ</sequence>
<dbReference type="InterPro" id="IPR029032">
    <property type="entry name" value="AhpD-like"/>
</dbReference>
<dbReference type="InterPro" id="IPR003779">
    <property type="entry name" value="CMD-like"/>
</dbReference>
<dbReference type="PANTHER" id="PTHR34846:SF5">
    <property type="entry name" value="CARBOXYMUCONOLACTONE DECARBOXYLASE-LIKE DOMAIN-CONTAINING PROTEIN"/>
    <property type="match status" value="1"/>
</dbReference>
<evidence type="ECO:0000256" key="1">
    <source>
        <dbReference type="SAM" id="SignalP"/>
    </source>
</evidence>
<dbReference type="SUPFAM" id="SSF69118">
    <property type="entry name" value="AhpD-like"/>
    <property type="match status" value="2"/>
</dbReference>